<dbReference type="InterPro" id="IPR022764">
    <property type="entry name" value="Peptidase_S54_rhomboid_dom"/>
</dbReference>
<feature type="transmembrane region" description="Helical" evidence="7">
    <location>
        <begin position="184"/>
        <end position="201"/>
    </location>
</feature>
<keyword evidence="4" id="KW-0378">Hydrolase</keyword>
<keyword evidence="3 7" id="KW-0812">Transmembrane</keyword>
<dbReference type="GO" id="GO:0006508">
    <property type="term" value="P:proteolysis"/>
    <property type="evidence" value="ECO:0007669"/>
    <property type="project" value="UniProtKB-KW"/>
</dbReference>
<feature type="domain" description="Peptidase S54 rhomboid" evidence="8">
    <location>
        <begin position="62"/>
        <end position="197"/>
    </location>
</feature>
<dbReference type="GO" id="GO:0016020">
    <property type="term" value="C:membrane"/>
    <property type="evidence" value="ECO:0007669"/>
    <property type="project" value="UniProtKB-SubCell"/>
</dbReference>
<keyword evidence="5 7" id="KW-1133">Transmembrane helix</keyword>
<feature type="transmembrane region" description="Helical" evidence="7">
    <location>
        <begin position="126"/>
        <end position="149"/>
    </location>
</feature>
<dbReference type="Gene3D" id="1.20.1540.10">
    <property type="entry name" value="Rhomboid-like"/>
    <property type="match status" value="1"/>
</dbReference>
<proteinExistence type="inferred from homology"/>
<organism evidence="9 10">
    <name type="scientific">Gilliamella bombicola</name>
    <dbReference type="NCBI Taxonomy" id="1798182"/>
    <lineage>
        <taxon>Bacteria</taxon>
        <taxon>Pseudomonadati</taxon>
        <taxon>Pseudomonadota</taxon>
        <taxon>Gammaproteobacteria</taxon>
        <taxon>Orbales</taxon>
        <taxon>Orbaceae</taxon>
        <taxon>Gilliamella</taxon>
    </lineage>
</organism>
<dbReference type="InterPro" id="IPR050925">
    <property type="entry name" value="Rhomboid_protease_S54"/>
</dbReference>
<dbReference type="OrthoDB" id="9814037at2"/>
<evidence type="ECO:0000259" key="8">
    <source>
        <dbReference type="Pfam" id="PF01694"/>
    </source>
</evidence>
<feature type="transmembrane region" description="Helical" evidence="7">
    <location>
        <begin position="67"/>
        <end position="88"/>
    </location>
</feature>
<evidence type="ECO:0000256" key="2">
    <source>
        <dbReference type="ARBA" id="ARBA00009045"/>
    </source>
</evidence>
<evidence type="ECO:0000256" key="4">
    <source>
        <dbReference type="ARBA" id="ARBA00022801"/>
    </source>
</evidence>
<feature type="transmembrane region" description="Helical" evidence="7">
    <location>
        <begin position="210"/>
        <end position="230"/>
    </location>
</feature>
<reference evidence="10" key="1">
    <citation type="submission" date="2016-08" db="EMBL/GenBank/DDBJ databases">
        <authorList>
            <person name="Varghese N."/>
            <person name="Submissions Spin"/>
        </authorList>
    </citation>
    <scope>NUCLEOTIDE SEQUENCE [LARGE SCALE GENOMIC DNA]</scope>
    <source>
        <strain evidence="10">R-53248</strain>
    </source>
</reference>
<comment type="subcellular location">
    <subcellularLocation>
        <location evidence="1">Membrane</location>
        <topology evidence="1">Multi-pass membrane protein</topology>
    </subcellularLocation>
</comment>
<sequence>MSTLNDIKYYASQSKITTALVVINILCFFAFRLLDSRGFSPLNENRFLIDWGADIAELTFSGQYWRMFTNLFMHVSFTHLAMNMLALWSTGPILEKRIPAMAFLGIYLFSGLVGSLSSDIATINHNVISCGASGAILGIITALLAYCLVFKTNIQEMPVKAMLVSLVLTAGLGLLPSIDNMAHIGGACAGFVLGGLISLCLKTFKYPSKLSWLIISLVFIVTALGIYAQYMRYALPSGYYVYY</sequence>
<evidence type="ECO:0000313" key="9">
    <source>
        <dbReference type="EMBL" id="SCB90744.1"/>
    </source>
</evidence>
<evidence type="ECO:0000313" key="10">
    <source>
        <dbReference type="Proteomes" id="UP000199670"/>
    </source>
</evidence>
<protein>
    <submittedName>
        <fullName evidence="9">Rhomboid protease GluP</fullName>
    </submittedName>
</protein>
<dbReference type="Proteomes" id="UP000199670">
    <property type="component" value="Unassembled WGS sequence"/>
</dbReference>
<dbReference type="Pfam" id="PF01694">
    <property type="entry name" value="Rhomboid"/>
    <property type="match status" value="1"/>
</dbReference>
<keyword evidence="6 7" id="KW-0472">Membrane</keyword>
<dbReference type="SUPFAM" id="SSF144091">
    <property type="entry name" value="Rhomboid-like"/>
    <property type="match status" value="1"/>
</dbReference>
<feature type="transmembrane region" description="Helical" evidence="7">
    <location>
        <begin position="161"/>
        <end position="178"/>
    </location>
</feature>
<keyword evidence="9" id="KW-0645">Protease</keyword>
<dbReference type="PANTHER" id="PTHR43731">
    <property type="entry name" value="RHOMBOID PROTEASE"/>
    <property type="match status" value="1"/>
</dbReference>
<accession>A0A1C4A7R4</accession>
<name>A0A1C4A7R4_9GAMM</name>
<dbReference type="RefSeq" id="WP_091347086.1">
    <property type="nucleotide sequence ID" value="NZ_FMAQ01000002.1"/>
</dbReference>
<dbReference type="InterPro" id="IPR035952">
    <property type="entry name" value="Rhomboid-like_sf"/>
</dbReference>
<evidence type="ECO:0000256" key="3">
    <source>
        <dbReference type="ARBA" id="ARBA00022692"/>
    </source>
</evidence>
<comment type="similarity">
    <text evidence="2">Belongs to the peptidase S54 family.</text>
</comment>
<dbReference type="PANTHER" id="PTHR43731:SF14">
    <property type="entry name" value="PRESENILIN-ASSOCIATED RHOMBOID-LIKE PROTEIN, MITOCHONDRIAL"/>
    <property type="match status" value="1"/>
</dbReference>
<gene>
    <name evidence="9" type="ORF">GA0061081_102286</name>
</gene>
<evidence type="ECO:0000256" key="1">
    <source>
        <dbReference type="ARBA" id="ARBA00004141"/>
    </source>
</evidence>
<dbReference type="STRING" id="1798182.GA0061081_102286"/>
<dbReference type="EMBL" id="FMAQ01000002">
    <property type="protein sequence ID" value="SCB90744.1"/>
    <property type="molecule type" value="Genomic_DNA"/>
</dbReference>
<dbReference type="GO" id="GO:0004252">
    <property type="term" value="F:serine-type endopeptidase activity"/>
    <property type="evidence" value="ECO:0007669"/>
    <property type="project" value="InterPro"/>
</dbReference>
<feature type="transmembrane region" description="Helical" evidence="7">
    <location>
        <begin position="16"/>
        <end position="34"/>
    </location>
</feature>
<evidence type="ECO:0000256" key="7">
    <source>
        <dbReference type="SAM" id="Phobius"/>
    </source>
</evidence>
<keyword evidence="10" id="KW-1185">Reference proteome</keyword>
<evidence type="ECO:0000256" key="5">
    <source>
        <dbReference type="ARBA" id="ARBA00022989"/>
    </source>
</evidence>
<dbReference type="AlphaFoldDB" id="A0A1C4A7R4"/>
<feature type="transmembrane region" description="Helical" evidence="7">
    <location>
        <begin position="100"/>
        <end position="120"/>
    </location>
</feature>
<evidence type="ECO:0000256" key="6">
    <source>
        <dbReference type="ARBA" id="ARBA00023136"/>
    </source>
</evidence>